<dbReference type="EMBL" id="JAAMPI010002132">
    <property type="protein sequence ID" value="KAF4618146.1"/>
    <property type="molecule type" value="Genomic_DNA"/>
</dbReference>
<gene>
    <name evidence="2" type="ORF">G7Y89_g14959</name>
</gene>
<dbReference type="OrthoDB" id="4158087at2759"/>
<name>A0A8H4VPG4_9HELO</name>
<dbReference type="AlphaFoldDB" id="A0A8H4VPG4"/>
<proteinExistence type="predicted"/>
<feature type="compositionally biased region" description="Polar residues" evidence="1">
    <location>
        <begin position="24"/>
        <end position="42"/>
    </location>
</feature>
<reference evidence="2 3" key="1">
    <citation type="submission" date="2020-03" db="EMBL/GenBank/DDBJ databases">
        <title>Draft Genome Sequence of Cudoniella acicularis.</title>
        <authorList>
            <person name="Buettner E."/>
            <person name="Kellner H."/>
        </authorList>
    </citation>
    <scope>NUCLEOTIDE SEQUENCE [LARGE SCALE GENOMIC DNA]</scope>
    <source>
        <strain evidence="2 3">DSM 108380</strain>
    </source>
</reference>
<dbReference type="PANTHER" id="PTHR37540:SF5">
    <property type="entry name" value="TRANSCRIPTION FACTOR DOMAIN-CONTAINING PROTEIN"/>
    <property type="match status" value="1"/>
</dbReference>
<comment type="caution">
    <text evidence="2">The sequence shown here is derived from an EMBL/GenBank/DDBJ whole genome shotgun (WGS) entry which is preliminary data.</text>
</comment>
<feature type="compositionally biased region" description="Basic and acidic residues" evidence="1">
    <location>
        <begin position="50"/>
        <end position="65"/>
    </location>
</feature>
<sequence>MKHNQYRLPVRNEADSKKQGGSGTSCSFPISKSSAGSANSDDPCQPGKGGEAENGRKQSCDGCKEKRSKDAQSSVLQFVMVNKPQYPANHSYRKAVRSHVMRSVHSARREKNNLLARRFKLLSKDCEKITNTGVPGSLDSNTSYSGGDSRFRSDAAQLPLENERRAESFIRSHNITKMPQNAGEVNRHPFEIPGINFLDVNNTQMIRLLPRTPTSKPNSNPYFEDPYPSTSYFDRWRFNTTTPYALLQIQGAPPLCMNARNWPFPQPLGGTGPHISVWMPGRPIPVPNFRAPRPCLHKSVQVLPFIGNCPEYFAFKGETIKWINSRLSNLEEGTSDVTIGSILLLLSFETGRGNTQESVFHIDGLQRIVTLRGGIESFTHDRPLLLKILL</sequence>
<feature type="compositionally biased region" description="Polar residues" evidence="1">
    <location>
        <begin position="133"/>
        <end position="146"/>
    </location>
</feature>
<evidence type="ECO:0000256" key="1">
    <source>
        <dbReference type="SAM" id="MobiDB-lite"/>
    </source>
</evidence>
<accession>A0A8H4VPG4</accession>
<feature type="region of interest" description="Disordered" evidence="1">
    <location>
        <begin position="1"/>
        <end position="65"/>
    </location>
</feature>
<evidence type="ECO:0000313" key="3">
    <source>
        <dbReference type="Proteomes" id="UP000566819"/>
    </source>
</evidence>
<dbReference type="PANTHER" id="PTHR37540">
    <property type="entry name" value="TRANSCRIPTION FACTOR (ACR-2), PUTATIVE-RELATED-RELATED"/>
    <property type="match status" value="1"/>
</dbReference>
<organism evidence="2 3">
    <name type="scientific">Cudoniella acicularis</name>
    <dbReference type="NCBI Taxonomy" id="354080"/>
    <lineage>
        <taxon>Eukaryota</taxon>
        <taxon>Fungi</taxon>
        <taxon>Dikarya</taxon>
        <taxon>Ascomycota</taxon>
        <taxon>Pezizomycotina</taxon>
        <taxon>Leotiomycetes</taxon>
        <taxon>Helotiales</taxon>
        <taxon>Tricladiaceae</taxon>
        <taxon>Cudoniella</taxon>
    </lineage>
</organism>
<keyword evidence="3" id="KW-1185">Reference proteome</keyword>
<evidence type="ECO:0000313" key="2">
    <source>
        <dbReference type="EMBL" id="KAF4618146.1"/>
    </source>
</evidence>
<feature type="region of interest" description="Disordered" evidence="1">
    <location>
        <begin position="133"/>
        <end position="158"/>
    </location>
</feature>
<dbReference type="Proteomes" id="UP000566819">
    <property type="component" value="Unassembled WGS sequence"/>
</dbReference>
<protein>
    <submittedName>
        <fullName evidence="2">Uncharacterized protein</fullName>
    </submittedName>
</protein>